<sequence length="136" mass="15307">MKKEDLKKFIEPYQKHVQKGLPGIDSKGKPVTEQSQWAFFDRATIEKLLQMTDPKTGGIKIYFGQYDSENIYLVPEDREGREQYIGRISVALSAANKESDGIYDVFLSSDSIKSGEDSIENGANLCPPFCRPPITL</sequence>
<comment type="caution">
    <text evidence="1">The sequence shown here is derived from an EMBL/GenBank/DDBJ whole genome shotgun (WGS) entry which is preliminary data.</text>
</comment>
<accession>A0A4Q7P696</accession>
<evidence type="ECO:0000313" key="2">
    <source>
        <dbReference type="Proteomes" id="UP000292209"/>
    </source>
</evidence>
<dbReference type="Proteomes" id="UP000292209">
    <property type="component" value="Unassembled WGS sequence"/>
</dbReference>
<dbReference type="OrthoDB" id="838788at2"/>
<reference evidence="1 2" key="1">
    <citation type="submission" date="2019-02" db="EMBL/GenBank/DDBJ databases">
        <title>Genomic Encyclopedia of Archaeal and Bacterial Type Strains, Phase II (KMG-II): from individual species to whole genera.</title>
        <authorList>
            <person name="Goeker M."/>
        </authorList>
    </citation>
    <scope>NUCLEOTIDE SEQUENCE [LARGE SCALE GENOMIC DNA]</scope>
    <source>
        <strain evidence="1 2">DSM 21411</strain>
    </source>
</reference>
<evidence type="ECO:0000313" key="1">
    <source>
        <dbReference type="EMBL" id="RZS95596.1"/>
    </source>
</evidence>
<protein>
    <submittedName>
        <fullName evidence="1">Uncharacterized protein</fullName>
    </submittedName>
</protein>
<organism evidence="1 2">
    <name type="scientific">Cecembia calidifontis</name>
    <dbReference type="NCBI Taxonomy" id="1187080"/>
    <lineage>
        <taxon>Bacteria</taxon>
        <taxon>Pseudomonadati</taxon>
        <taxon>Bacteroidota</taxon>
        <taxon>Cytophagia</taxon>
        <taxon>Cytophagales</taxon>
        <taxon>Cyclobacteriaceae</taxon>
        <taxon>Cecembia</taxon>
    </lineage>
</organism>
<gene>
    <name evidence="1" type="ORF">BC751_1130</name>
</gene>
<keyword evidence="2" id="KW-1185">Reference proteome</keyword>
<name>A0A4Q7P696_9BACT</name>
<dbReference type="EMBL" id="SGXG01000001">
    <property type="protein sequence ID" value="RZS95596.1"/>
    <property type="molecule type" value="Genomic_DNA"/>
</dbReference>
<dbReference type="RefSeq" id="WP_130274664.1">
    <property type="nucleotide sequence ID" value="NZ_SGXG01000001.1"/>
</dbReference>
<dbReference type="AlphaFoldDB" id="A0A4Q7P696"/>
<proteinExistence type="predicted"/>